<comment type="caution">
    <text evidence="1">The sequence shown here is derived from an EMBL/GenBank/DDBJ whole genome shotgun (WGS) entry which is preliminary data.</text>
</comment>
<name>A0A6N8ITD1_9BURK</name>
<dbReference type="AlphaFoldDB" id="A0A6N8ITD1"/>
<evidence type="ECO:0008006" key="3">
    <source>
        <dbReference type="Google" id="ProtNLM"/>
    </source>
</evidence>
<proteinExistence type="predicted"/>
<reference evidence="1 2" key="1">
    <citation type="submission" date="2019-12" db="EMBL/GenBank/DDBJ databases">
        <authorList>
            <person name="Huq M.A."/>
        </authorList>
    </citation>
    <scope>NUCLEOTIDE SEQUENCE [LARGE SCALE GENOMIC DNA]</scope>
    <source>
        <strain evidence="1 2">MAH-25</strain>
    </source>
</reference>
<dbReference type="SUPFAM" id="SSF53474">
    <property type="entry name" value="alpha/beta-Hydrolases"/>
    <property type="match status" value="1"/>
</dbReference>
<keyword evidence="2" id="KW-1185">Reference proteome</keyword>
<accession>A0A6N8ITD1</accession>
<organism evidence="1 2">
    <name type="scientific">Ramlibacter pinisoli</name>
    <dbReference type="NCBI Taxonomy" id="2682844"/>
    <lineage>
        <taxon>Bacteria</taxon>
        <taxon>Pseudomonadati</taxon>
        <taxon>Pseudomonadota</taxon>
        <taxon>Betaproteobacteria</taxon>
        <taxon>Burkholderiales</taxon>
        <taxon>Comamonadaceae</taxon>
        <taxon>Ramlibacter</taxon>
    </lineage>
</organism>
<sequence length="69" mass="7300">MQDELLPRNAMPCLVMAGEHDVAATPAIAQGMAHSIAGAQLQVIADAAHLPNVERHAAFDTTLLAFLPR</sequence>
<gene>
    <name evidence="1" type="ORF">GON04_10965</name>
</gene>
<dbReference type="InterPro" id="IPR029058">
    <property type="entry name" value="AB_hydrolase_fold"/>
</dbReference>
<evidence type="ECO:0000313" key="2">
    <source>
        <dbReference type="Proteomes" id="UP000469385"/>
    </source>
</evidence>
<protein>
    <recommendedName>
        <fullName evidence="3">Alpha/beta fold hydrolase</fullName>
    </recommendedName>
</protein>
<dbReference type="Gene3D" id="3.40.50.1820">
    <property type="entry name" value="alpha/beta hydrolase"/>
    <property type="match status" value="1"/>
</dbReference>
<dbReference type="Proteomes" id="UP000469385">
    <property type="component" value="Unassembled WGS sequence"/>
</dbReference>
<evidence type="ECO:0000313" key="1">
    <source>
        <dbReference type="EMBL" id="MVQ29972.1"/>
    </source>
</evidence>
<dbReference type="EMBL" id="WSEL01000003">
    <property type="protein sequence ID" value="MVQ29972.1"/>
    <property type="molecule type" value="Genomic_DNA"/>
</dbReference>